<name>A0A2P6AQA0_9GAMM</name>
<reference evidence="2" key="1">
    <citation type="submission" date="2018-02" db="EMBL/GenBank/DDBJ databases">
        <title>Genome sequencing of Solimonas sp. HR-BB.</title>
        <authorList>
            <person name="Lee Y."/>
            <person name="Jeon C.O."/>
        </authorList>
    </citation>
    <scope>NUCLEOTIDE SEQUENCE [LARGE SCALE GENOMIC DNA]</scope>
    <source>
        <strain evidence="2">HR-E</strain>
    </source>
</reference>
<keyword evidence="2" id="KW-1185">Reference proteome</keyword>
<dbReference type="AlphaFoldDB" id="A0A2P6AQA0"/>
<dbReference type="EMBL" id="PTQZ01000340">
    <property type="protein sequence ID" value="PQA28754.1"/>
    <property type="molecule type" value="Genomic_DNA"/>
</dbReference>
<accession>A0A2P6AQA0</accession>
<proteinExistence type="predicted"/>
<comment type="caution">
    <text evidence="1">The sequence shown here is derived from an EMBL/GenBank/DDBJ whole genome shotgun (WGS) entry which is preliminary data.</text>
</comment>
<feature type="non-terminal residue" evidence="1">
    <location>
        <position position="1"/>
    </location>
</feature>
<dbReference type="Proteomes" id="UP000243900">
    <property type="component" value="Unassembled WGS sequence"/>
</dbReference>
<protein>
    <submittedName>
        <fullName evidence="1">Uncharacterized protein</fullName>
    </submittedName>
</protein>
<sequence length="83" mass="8388">QPFVSNLGFGDIREVAKQDNSAAKSIFDALGKGMGLANAGGAASSRSSNIAVTNNQAYSEAALDALGMATGTFAGWFAKHPAP</sequence>
<gene>
    <name evidence="1" type="ORF">C5O18_09760</name>
</gene>
<dbReference type="RefSeq" id="WP_158249333.1">
    <property type="nucleotide sequence ID" value="NZ_PTQZ01000340.1"/>
</dbReference>
<organism evidence="1 2">
    <name type="scientific">Amnimonas aquatica</name>
    <dbReference type="NCBI Taxonomy" id="2094561"/>
    <lineage>
        <taxon>Bacteria</taxon>
        <taxon>Pseudomonadati</taxon>
        <taxon>Pseudomonadota</taxon>
        <taxon>Gammaproteobacteria</taxon>
        <taxon>Moraxellales</taxon>
        <taxon>Moraxellaceae</taxon>
        <taxon>Amnimonas</taxon>
    </lineage>
</organism>
<evidence type="ECO:0000313" key="2">
    <source>
        <dbReference type="Proteomes" id="UP000243900"/>
    </source>
</evidence>
<evidence type="ECO:0000313" key="1">
    <source>
        <dbReference type="EMBL" id="PQA28754.1"/>
    </source>
</evidence>